<organism evidence="3">
    <name type="scientific">Arion vulgaris</name>
    <dbReference type="NCBI Taxonomy" id="1028688"/>
    <lineage>
        <taxon>Eukaryota</taxon>
        <taxon>Metazoa</taxon>
        <taxon>Spiralia</taxon>
        <taxon>Lophotrochozoa</taxon>
        <taxon>Mollusca</taxon>
        <taxon>Gastropoda</taxon>
        <taxon>Heterobranchia</taxon>
        <taxon>Euthyneura</taxon>
        <taxon>Panpulmonata</taxon>
        <taxon>Eupulmonata</taxon>
        <taxon>Stylommatophora</taxon>
        <taxon>Helicina</taxon>
        <taxon>Arionoidea</taxon>
        <taxon>Arionidae</taxon>
        <taxon>Arion</taxon>
    </lineage>
</organism>
<proteinExistence type="predicted"/>
<evidence type="ECO:0000313" key="3">
    <source>
        <dbReference type="EMBL" id="CEK80390.1"/>
    </source>
</evidence>
<dbReference type="AlphaFoldDB" id="A0A0B7AKF8"/>
<dbReference type="EMBL" id="HACG01033524">
    <property type="protein sequence ID" value="CEK80389.1"/>
    <property type="molecule type" value="Transcribed_RNA"/>
</dbReference>
<evidence type="ECO:0000313" key="2">
    <source>
        <dbReference type="EMBL" id="CEK80389.1"/>
    </source>
</evidence>
<accession>A0A0B7AKF8</accession>
<name>A0A0B7AKF8_9EUPU</name>
<gene>
    <name evidence="3" type="primary">ORF120666</name>
    <name evidence="1" type="synonym">ORF120648</name>
    <name evidence="2" type="synonym">ORF120657</name>
</gene>
<sequence length="49" mass="5343">MLSLEGNIKCNFDPEIDPLEPLLQADKDCPSSLRSQASLLGPSDPMLEN</sequence>
<dbReference type="EMBL" id="HACG01033525">
    <property type="protein sequence ID" value="CEK80390.1"/>
    <property type="molecule type" value="Transcribed_RNA"/>
</dbReference>
<protein>
    <submittedName>
        <fullName evidence="3">Uncharacterized protein</fullName>
    </submittedName>
</protein>
<evidence type="ECO:0000313" key="1">
    <source>
        <dbReference type="EMBL" id="CEK80388.1"/>
    </source>
</evidence>
<reference evidence="3" key="1">
    <citation type="submission" date="2014-12" db="EMBL/GenBank/DDBJ databases">
        <title>Insight into the proteome of Arion vulgaris.</title>
        <authorList>
            <person name="Aradska J."/>
            <person name="Bulat T."/>
            <person name="Smidak R."/>
            <person name="Sarate P."/>
            <person name="Gangsoo J."/>
            <person name="Sialana F."/>
            <person name="Bilban M."/>
            <person name="Lubec G."/>
        </authorList>
    </citation>
    <scope>NUCLEOTIDE SEQUENCE</scope>
    <source>
        <tissue evidence="3">Skin</tissue>
    </source>
</reference>
<dbReference type="EMBL" id="HACG01033523">
    <property type="protein sequence ID" value="CEK80388.1"/>
    <property type="molecule type" value="Transcribed_RNA"/>
</dbReference>